<comment type="caution">
    <text evidence="1">The sequence shown here is derived from an EMBL/GenBank/DDBJ whole genome shotgun (WGS) entry which is preliminary data.</text>
</comment>
<dbReference type="EMBL" id="BGPR01170222">
    <property type="protein sequence ID" value="GBM28145.1"/>
    <property type="molecule type" value="Genomic_DNA"/>
</dbReference>
<dbReference type="Proteomes" id="UP000499080">
    <property type="component" value="Unassembled WGS sequence"/>
</dbReference>
<reference evidence="1 2" key="1">
    <citation type="journal article" date="2019" name="Sci. Rep.">
        <title>Orb-weaving spider Araneus ventricosus genome elucidates the spidroin gene catalogue.</title>
        <authorList>
            <person name="Kono N."/>
            <person name="Nakamura H."/>
            <person name="Ohtoshi R."/>
            <person name="Moran D.A.P."/>
            <person name="Shinohara A."/>
            <person name="Yoshida Y."/>
            <person name="Fujiwara M."/>
            <person name="Mori M."/>
            <person name="Tomita M."/>
            <person name="Arakawa K."/>
        </authorList>
    </citation>
    <scope>NUCLEOTIDE SEQUENCE [LARGE SCALE GENOMIC DNA]</scope>
</reference>
<name>A0A4Y2EJP1_ARAVE</name>
<dbReference type="AlphaFoldDB" id="A0A4Y2EJP1"/>
<organism evidence="1 2">
    <name type="scientific">Araneus ventricosus</name>
    <name type="common">Orbweaver spider</name>
    <name type="synonym">Epeira ventricosa</name>
    <dbReference type="NCBI Taxonomy" id="182803"/>
    <lineage>
        <taxon>Eukaryota</taxon>
        <taxon>Metazoa</taxon>
        <taxon>Ecdysozoa</taxon>
        <taxon>Arthropoda</taxon>
        <taxon>Chelicerata</taxon>
        <taxon>Arachnida</taxon>
        <taxon>Araneae</taxon>
        <taxon>Araneomorphae</taxon>
        <taxon>Entelegynae</taxon>
        <taxon>Araneoidea</taxon>
        <taxon>Araneidae</taxon>
        <taxon>Araneus</taxon>
    </lineage>
</organism>
<evidence type="ECO:0000313" key="1">
    <source>
        <dbReference type="EMBL" id="GBM28145.1"/>
    </source>
</evidence>
<evidence type="ECO:0000313" key="2">
    <source>
        <dbReference type="Proteomes" id="UP000499080"/>
    </source>
</evidence>
<sequence>MKKESRGSPLFQMICTTFFCSTLLNFWASQVADAAATPAPGRAAFPE</sequence>
<accession>A0A4Y2EJP1</accession>
<protein>
    <submittedName>
        <fullName evidence="1">Uncharacterized protein</fullName>
    </submittedName>
</protein>
<feature type="non-terminal residue" evidence="1">
    <location>
        <position position="47"/>
    </location>
</feature>
<gene>
    <name evidence="1" type="ORF">AVEN_189959_1</name>
</gene>
<proteinExistence type="predicted"/>
<keyword evidence="2" id="KW-1185">Reference proteome</keyword>